<dbReference type="GeneID" id="10506039"/>
<gene>
    <name evidence="2" type="ORF">DICPUDRAFT_50327</name>
</gene>
<sequence>GLLPNSLETLTISNYVLTKYSLPSSLTSLTFTNGFNQPITPGIFKEGLKTLNLGATFNSKIYPFSLPESLEELVFGEFFNQDIPEINVIPKNELVFGDLFNKTITRESLPSSLESLTFGKHYNKTIEKSSLETNTKLTHLTFGDKFNQPIIPNSLPSSIVNLKFGKKFNQHLPHGALPPKIKRLKFGKYFNQPISNLPAITNCQSLLCIKFGANYNESIAEFIKALSNCKKLYKLCFQNLSEPLNIFSNFKDLLQSNITVIKISEGNLGDISNLPYSIQELIIPENYNLTTLNKSIISTIYLKWNVSLLNYFKYLKK</sequence>
<dbReference type="PANTHER" id="PTHR32134">
    <property type="entry name" value="FNIP REPEAT-CONTAINING PROTEIN"/>
    <property type="match status" value="1"/>
</dbReference>
<dbReference type="STRING" id="5786.F0ZXZ8"/>
<evidence type="ECO:0000313" key="3">
    <source>
        <dbReference type="Proteomes" id="UP000001064"/>
    </source>
</evidence>
<dbReference type="OrthoDB" id="444581at2759"/>
<dbReference type="InterPro" id="IPR008615">
    <property type="entry name" value="FNIP"/>
</dbReference>
<proteinExistence type="predicted"/>
<dbReference type="KEGG" id="dpp:DICPUDRAFT_50327"/>
<reference evidence="3" key="1">
    <citation type="journal article" date="2011" name="Genome Biol.">
        <title>Comparative genomics of the social amoebae Dictyostelium discoideum and Dictyostelium purpureum.</title>
        <authorList>
            <consortium name="US DOE Joint Genome Institute (JGI-PGF)"/>
            <person name="Sucgang R."/>
            <person name="Kuo A."/>
            <person name="Tian X."/>
            <person name="Salerno W."/>
            <person name="Parikh A."/>
            <person name="Feasley C.L."/>
            <person name="Dalin E."/>
            <person name="Tu H."/>
            <person name="Huang E."/>
            <person name="Barry K."/>
            <person name="Lindquist E."/>
            <person name="Shapiro H."/>
            <person name="Bruce D."/>
            <person name="Schmutz J."/>
            <person name="Salamov A."/>
            <person name="Fey P."/>
            <person name="Gaudet P."/>
            <person name="Anjard C."/>
            <person name="Babu M.M."/>
            <person name="Basu S."/>
            <person name="Bushmanova Y."/>
            <person name="van der Wel H."/>
            <person name="Katoh-Kurasawa M."/>
            <person name="Dinh C."/>
            <person name="Coutinho P.M."/>
            <person name="Saito T."/>
            <person name="Elias M."/>
            <person name="Schaap P."/>
            <person name="Kay R.R."/>
            <person name="Henrissat B."/>
            <person name="Eichinger L."/>
            <person name="Rivero F."/>
            <person name="Putnam N.H."/>
            <person name="West C.M."/>
            <person name="Loomis W.F."/>
            <person name="Chisholm R.L."/>
            <person name="Shaulsky G."/>
            <person name="Strassmann J.E."/>
            <person name="Queller D.C."/>
            <person name="Kuspa A."/>
            <person name="Grigoriev I.V."/>
        </authorList>
    </citation>
    <scope>NUCLEOTIDE SEQUENCE [LARGE SCALE GENOMIC DNA]</scope>
    <source>
        <strain evidence="3">QSDP1</strain>
    </source>
</reference>
<dbReference type="eggNOG" id="ENOG502RHIQ">
    <property type="taxonomic scope" value="Eukaryota"/>
</dbReference>
<dbReference type="AlphaFoldDB" id="F0ZXZ8"/>
<dbReference type="VEuPathDB" id="AmoebaDB:DICPUDRAFT_50327"/>
<keyword evidence="3" id="KW-1185">Reference proteome</keyword>
<name>F0ZXZ8_DICPU</name>
<feature type="non-terminal residue" evidence="2">
    <location>
        <position position="1"/>
    </location>
</feature>
<accession>F0ZXZ8</accession>
<dbReference type="PANTHER" id="PTHR32134:SF169">
    <property type="entry name" value="FNIP REPEAT-CONTAINING PROTEIN-RELATED"/>
    <property type="match status" value="1"/>
</dbReference>
<organism evidence="2 3">
    <name type="scientific">Dictyostelium purpureum</name>
    <name type="common">Slime mold</name>
    <dbReference type="NCBI Taxonomy" id="5786"/>
    <lineage>
        <taxon>Eukaryota</taxon>
        <taxon>Amoebozoa</taxon>
        <taxon>Evosea</taxon>
        <taxon>Eumycetozoa</taxon>
        <taxon>Dictyostelia</taxon>
        <taxon>Dictyosteliales</taxon>
        <taxon>Dictyosteliaceae</taxon>
        <taxon>Dictyostelium</taxon>
    </lineage>
</organism>
<dbReference type="InParanoid" id="F0ZXZ8"/>
<dbReference type="InterPro" id="IPR051251">
    <property type="entry name" value="STK_FNIP-Repeat"/>
</dbReference>
<evidence type="ECO:0000256" key="1">
    <source>
        <dbReference type="ARBA" id="ARBA00022737"/>
    </source>
</evidence>
<dbReference type="Proteomes" id="UP000001064">
    <property type="component" value="Unassembled WGS sequence"/>
</dbReference>
<dbReference type="SUPFAM" id="SSF52058">
    <property type="entry name" value="L domain-like"/>
    <property type="match status" value="1"/>
</dbReference>
<keyword evidence="1" id="KW-0677">Repeat</keyword>
<dbReference type="RefSeq" id="XP_003292291.1">
    <property type="nucleotide sequence ID" value="XM_003292243.1"/>
</dbReference>
<dbReference type="EMBL" id="GL871271">
    <property type="protein sequence ID" value="EGC31171.1"/>
    <property type="molecule type" value="Genomic_DNA"/>
</dbReference>
<evidence type="ECO:0000313" key="2">
    <source>
        <dbReference type="EMBL" id="EGC31171.1"/>
    </source>
</evidence>
<dbReference type="Pfam" id="PF05725">
    <property type="entry name" value="FNIP"/>
    <property type="match status" value="4"/>
</dbReference>
<protein>
    <submittedName>
        <fullName evidence="2">Uncharacterized protein</fullName>
    </submittedName>
</protein>